<evidence type="ECO:0000256" key="1">
    <source>
        <dbReference type="SAM" id="MobiDB-lite"/>
    </source>
</evidence>
<evidence type="ECO:0000313" key="4">
    <source>
        <dbReference type="Proteomes" id="UP000813385"/>
    </source>
</evidence>
<dbReference type="EMBL" id="JAGPXD010000002">
    <property type="protein sequence ID" value="KAH7367754.1"/>
    <property type="molecule type" value="Genomic_DNA"/>
</dbReference>
<protein>
    <recommendedName>
        <fullName evidence="5">Extracellular membrane protein CFEM domain-containing protein</fullName>
    </recommendedName>
</protein>
<evidence type="ECO:0000256" key="2">
    <source>
        <dbReference type="SAM" id="SignalP"/>
    </source>
</evidence>
<evidence type="ECO:0000313" key="3">
    <source>
        <dbReference type="EMBL" id="KAH7367754.1"/>
    </source>
</evidence>
<accession>A0A8K0X6N4</accession>
<sequence>MRINTILLLAASAITTLAQSNTHPDCIEKCIDANPTSSFCDGDETGDAKDKCLCDTYSGSSMIPCMRKCSVSDQSSFAAIVPEACRAALFPGVTVDEAATTGDAAATSAAETGSDSVATTTSGGSASQTSEATAGTTTDGGSAAAGKEVSILLAAAGVLAALLA</sequence>
<name>A0A8K0X6N4_9PEZI</name>
<feature type="region of interest" description="Disordered" evidence="1">
    <location>
        <begin position="106"/>
        <end position="142"/>
    </location>
</feature>
<dbReference type="Proteomes" id="UP000813385">
    <property type="component" value="Unassembled WGS sequence"/>
</dbReference>
<feature type="chain" id="PRO_5035418230" description="Extracellular membrane protein CFEM domain-containing protein" evidence="2">
    <location>
        <begin position="19"/>
        <end position="164"/>
    </location>
</feature>
<keyword evidence="2" id="KW-0732">Signal</keyword>
<comment type="caution">
    <text evidence="3">The sequence shown here is derived from an EMBL/GenBank/DDBJ whole genome shotgun (WGS) entry which is preliminary data.</text>
</comment>
<dbReference type="OrthoDB" id="3562634at2759"/>
<dbReference type="AlphaFoldDB" id="A0A8K0X6N4"/>
<gene>
    <name evidence="3" type="ORF">B0T11DRAFT_275939</name>
</gene>
<evidence type="ECO:0008006" key="5">
    <source>
        <dbReference type="Google" id="ProtNLM"/>
    </source>
</evidence>
<feature type="signal peptide" evidence="2">
    <location>
        <begin position="1"/>
        <end position="18"/>
    </location>
</feature>
<organism evidence="3 4">
    <name type="scientific">Plectosphaerella cucumerina</name>
    <dbReference type="NCBI Taxonomy" id="40658"/>
    <lineage>
        <taxon>Eukaryota</taxon>
        <taxon>Fungi</taxon>
        <taxon>Dikarya</taxon>
        <taxon>Ascomycota</taxon>
        <taxon>Pezizomycotina</taxon>
        <taxon>Sordariomycetes</taxon>
        <taxon>Hypocreomycetidae</taxon>
        <taxon>Glomerellales</taxon>
        <taxon>Plectosphaerellaceae</taxon>
        <taxon>Plectosphaerella</taxon>
    </lineage>
</organism>
<keyword evidence="4" id="KW-1185">Reference proteome</keyword>
<reference evidence="3" key="1">
    <citation type="journal article" date="2021" name="Nat. Commun.">
        <title>Genetic determinants of endophytism in the Arabidopsis root mycobiome.</title>
        <authorList>
            <person name="Mesny F."/>
            <person name="Miyauchi S."/>
            <person name="Thiergart T."/>
            <person name="Pickel B."/>
            <person name="Atanasova L."/>
            <person name="Karlsson M."/>
            <person name="Huettel B."/>
            <person name="Barry K.W."/>
            <person name="Haridas S."/>
            <person name="Chen C."/>
            <person name="Bauer D."/>
            <person name="Andreopoulos W."/>
            <person name="Pangilinan J."/>
            <person name="LaButti K."/>
            <person name="Riley R."/>
            <person name="Lipzen A."/>
            <person name="Clum A."/>
            <person name="Drula E."/>
            <person name="Henrissat B."/>
            <person name="Kohler A."/>
            <person name="Grigoriev I.V."/>
            <person name="Martin F.M."/>
            <person name="Hacquard S."/>
        </authorList>
    </citation>
    <scope>NUCLEOTIDE SEQUENCE</scope>
    <source>
        <strain evidence="3">MPI-CAGE-AT-0016</strain>
    </source>
</reference>
<proteinExistence type="predicted"/>